<keyword evidence="2" id="KW-1185">Reference proteome</keyword>
<dbReference type="InterPro" id="IPR008948">
    <property type="entry name" value="L-Aspartase-like"/>
</dbReference>
<dbReference type="OrthoDB" id="1738025at2759"/>
<dbReference type="GO" id="GO:0006099">
    <property type="term" value="P:tricarboxylic acid cycle"/>
    <property type="evidence" value="ECO:0007669"/>
    <property type="project" value="TreeGrafter"/>
</dbReference>
<dbReference type="GO" id="GO:0006108">
    <property type="term" value="P:malate metabolic process"/>
    <property type="evidence" value="ECO:0007669"/>
    <property type="project" value="TreeGrafter"/>
</dbReference>
<proteinExistence type="predicted"/>
<dbReference type="PANTHER" id="PTHR11444">
    <property type="entry name" value="ASPARTATEAMMONIA/ARGININOSUCCINATE/ADENYLOSUCCINATE LYASE"/>
    <property type="match status" value="1"/>
</dbReference>
<comment type="caution">
    <text evidence="1">The sequence shown here is derived from an EMBL/GenBank/DDBJ whole genome shotgun (WGS) entry which is preliminary data.</text>
</comment>
<dbReference type="EMBL" id="CAJVPV010035927">
    <property type="protein sequence ID" value="CAG8751842.1"/>
    <property type="molecule type" value="Genomic_DNA"/>
</dbReference>
<protein>
    <submittedName>
        <fullName evidence="1">9293_t:CDS:1</fullName>
    </submittedName>
</protein>
<dbReference type="SUPFAM" id="SSF48557">
    <property type="entry name" value="L-aspartase-like"/>
    <property type="match status" value="1"/>
</dbReference>
<sequence>MSDQQKFRIEKDTFGEIEVPADRYWGAQTQRHVIIALSLIIDNSKSKRMPDPLIKAFGVLKKAAATVNMIY</sequence>
<evidence type="ECO:0000313" key="1">
    <source>
        <dbReference type="EMBL" id="CAG8751842.1"/>
    </source>
</evidence>
<organism evidence="1 2">
    <name type="scientific">Acaulospora morrowiae</name>
    <dbReference type="NCBI Taxonomy" id="94023"/>
    <lineage>
        <taxon>Eukaryota</taxon>
        <taxon>Fungi</taxon>
        <taxon>Fungi incertae sedis</taxon>
        <taxon>Mucoromycota</taxon>
        <taxon>Glomeromycotina</taxon>
        <taxon>Glomeromycetes</taxon>
        <taxon>Diversisporales</taxon>
        <taxon>Acaulosporaceae</taxon>
        <taxon>Acaulospora</taxon>
    </lineage>
</organism>
<gene>
    <name evidence="1" type="ORF">AMORRO_LOCUS15394</name>
</gene>
<dbReference type="InterPro" id="IPR005677">
    <property type="entry name" value="Fum_hydII"/>
</dbReference>
<evidence type="ECO:0000313" key="2">
    <source>
        <dbReference type="Proteomes" id="UP000789342"/>
    </source>
</evidence>
<dbReference type="PANTHER" id="PTHR11444:SF1">
    <property type="entry name" value="FUMARATE HYDRATASE, MITOCHONDRIAL"/>
    <property type="match status" value="1"/>
</dbReference>
<name>A0A9N9IUE7_9GLOM</name>
<dbReference type="AlphaFoldDB" id="A0A9N9IUE7"/>
<dbReference type="Proteomes" id="UP000789342">
    <property type="component" value="Unassembled WGS sequence"/>
</dbReference>
<dbReference type="GO" id="GO:0006106">
    <property type="term" value="P:fumarate metabolic process"/>
    <property type="evidence" value="ECO:0007669"/>
    <property type="project" value="InterPro"/>
</dbReference>
<dbReference type="GO" id="GO:0004333">
    <property type="term" value="F:fumarate hydratase activity"/>
    <property type="evidence" value="ECO:0007669"/>
    <property type="project" value="InterPro"/>
</dbReference>
<reference evidence="1" key="1">
    <citation type="submission" date="2021-06" db="EMBL/GenBank/DDBJ databases">
        <authorList>
            <person name="Kallberg Y."/>
            <person name="Tangrot J."/>
            <person name="Rosling A."/>
        </authorList>
    </citation>
    <scope>NUCLEOTIDE SEQUENCE</scope>
    <source>
        <strain evidence="1">CL551</strain>
    </source>
</reference>
<accession>A0A9N9IUE7</accession>
<dbReference type="GO" id="GO:0005739">
    <property type="term" value="C:mitochondrion"/>
    <property type="evidence" value="ECO:0007669"/>
    <property type="project" value="TreeGrafter"/>
</dbReference>
<dbReference type="Gene3D" id="1.10.275.10">
    <property type="entry name" value="Fumarase/aspartase (N-terminal domain)"/>
    <property type="match status" value="1"/>
</dbReference>
<feature type="non-terminal residue" evidence="1">
    <location>
        <position position="71"/>
    </location>
</feature>
<dbReference type="InterPro" id="IPR024083">
    <property type="entry name" value="Fumarase/histidase_N"/>
</dbReference>